<dbReference type="Proteomes" id="UP000595662">
    <property type="component" value="Chromosome 4"/>
</dbReference>
<evidence type="ECO:0000313" key="3">
    <source>
        <dbReference type="Proteomes" id="UP000595662"/>
    </source>
</evidence>
<dbReference type="EMBL" id="CP060777">
    <property type="protein sequence ID" value="QQK45262.1"/>
    <property type="molecule type" value="Genomic_DNA"/>
</dbReference>
<name>A0A7T7BMI6_PENDI</name>
<feature type="compositionally biased region" description="Polar residues" evidence="1">
    <location>
        <begin position="7"/>
        <end position="20"/>
    </location>
</feature>
<accession>A0A7T7BMI6</accession>
<dbReference type="AlphaFoldDB" id="A0A7T7BMI6"/>
<sequence length="75" mass="8573">MERRESGSASSTSTERTPISNAIEKLRPSPNTQALPRPGKKKLEIYHGIYPQWDQDPVHLIYTSSTNKDIFMIRT</sequence>
<dbReference type="GeneID" id="90952106"/>
<organism evidence="2 3">
    <name type="scientific">Penicillium digitatum</name>
    <name type="common">Green mold</name>
    <dbReference type="NCBI Taxonomy" id="36651"/>
    <lineage>
        <taxon>Eukaryota</taxon>
        <taxon>Fungi</taxon>
        <taxon>Dikarya</taxon>
        <taxon>Ascomycota</taxon>
        <taxon>Pezizomycotina</taxon>
        <taxon>Eurotiomycetes</taxon>
        <taxon>Eurotiomycetidae</taxon>
        <taxon>Eurotiales</taxon>
        <taxon>Aspergillaceae</taxon>
        <taxon>Penicillium</taxon>
    </lineage>
</organism>
<evidence type="ECO:0000256" key="1">
    <source>
        <dbReference type="SAM" id="MobiDB-lite"/>
    </source>
</evidence>
<reference evidence="2 3" key="1">
    <citation type="submission" date="2020-08" db="EMBL/GenBank/DDBJ databases">
        <title>The completed genome sequence of the pathogenic ascomycete fungus Penicillium digitatum.</title>
        <authorList>
            <person name="Wang M."/>
        </authorList>
    </citation>
    <scope>NUCLEOTIDE SEQUENCE [LARGE SCALE GENOMIC DNA]</scope>
    <source>
        <strain evidence="2 3">PdW03</strain>
    </source>
</reference>
<gene>
    <name evidence="2" type="ORF">Pdw03_0160</name>
</gene>
<feature type="region of interest" description="Disordered" evidence="1">
    <location>
        <begin position="1"/>
        <end position="39"/>
    </location>
</feature>
<dbReference type="RefSeq" id="XP_065957251.1">
    <property type="nucleotide sequence ID" value="XM_066099524.1"/>
</dbReference>
<protein>
    <submittedName>
        <fullName evidence="2">Uncharacterized protein</fullName>
    </submittedName>
</protein>
<evidence type="ECO:0000313" key="2">
    <source>
        <dbReference type="EMBL" id="QQK45262.1"/>
    </source>
</evidence>
<proteinExistence type="predicted"/>